<evidence type="ECO:0000313" key="2">
    <source>
        <dbReference type="EMBL" id="CAB9531506.1"/>
    </source>
</evidence>
<feature type="region of interest" description="Disordered" evidence="1">
    <location>
        <begin position="1"/>
        <end position="51"/>
    </location>
</feature>
<evidence type="ECO:0000256" key="1">
    <source>
        <dbReference type="SAM" id="MobiDB-lite"/>
    </source>
</evidence>
<accession>A0A9N8HZG3</accession>
<organism evidence="2 3">
    <name type="scientific">Seminavis robusta</name>
    <dbReference type="NCBI Taxonomy" id="568900"/>
    <lineage>
        <taxon>Eukaryota</taxon>
        <taxon>Sar</taxon>
        <taxon>Stramenopiles</taxon>
        <taxon>Ochrophyta</taxon>
        <taxon>Bacillariophyta</taxon>
        <taxon>Bacillariophyceae</taxon>
        <taxon>Bacillariophycidae</taxon>
        <taxon>Naviculales</taxon>
        <taxon>Naviculaceae</taxon>
        <taxon>Seminavis</taxon>
    </lineage>
</organism>
<gene>
    <name evidence="2" type="ORF">SEMRO_3614_G349690.1</name>
</gene>
<feature type="compositionally biased region" description="Gly residues" evidence="1">
    <location>
        <begin position="40"/>
        <end position="51"/>
    </location>
</feature>
<dbReference type="AlphaFoldDB" id="A0A9N8HZG3"/>
<feature type="non-terminal residue" evidence="2">
    <location>
        <position position="51"/>
    </location>
</feature>
<comment type="caution">
    <text evidence="2">The sequence shown here is derived from an EMBL/GenBank/DDBJ whole genome shotgun (WGS) entry which is preliminary data.</text>
</comment>
<proteinExistence type="predicted"/>
<dbReference type="OrthoDB" id="5046242at2759"/>
<keyword evidence="3" id="KW-1185">Reference proteome</keyword>
<reference evidence="2" key="1">
    <citation type="submission" date="2020-06" db="EMBL/GenBank/DDBJ databases">
        <authorList>
            <consortium name="Plant Systems Biology data submission"/>
        </authorList>
    </citation>
    <scope>NUCLEOTIDE SEQUENCE</scope>
    <source>
        <strain evidence="2">D6</strain>
    </source>
</reference>
<protein>
    <submittedName>
        <fullName evidence="2">Uncharacterized protein</fullName>
    </submittedName>
</protein>
<name>A0A9N8HZG3_9STRA</name>
<sequence>MDNNNNNKMDNNKNDMGEDIANPSQGDIGRETPNIAPGGADLGGITIIGGN</sequence>
<evidence type="ECO:0000313" key="3">
    <source>
        <dbReference type="Proteomes" id="UP001153069"/>
    </source>
</evidence>
<dbReference type="EMBL" id="CAICTM010003612">
    <property type="protein sequence ID" value="CAB9531506.1"/>
    <property type="molecule type" value="Genomic_DNA"/>
</dbReference>
<dbReference type="Proteomes" id="UP001153069">
    <property type="component" value="Unassembled WGS sequence"/>
</dbReference>